<dbReference type="Proteomes" id="UP000184123">
    <property type="component" value="Unassembled WGS sequence"/>
</dbReference>
<reference evidence="4 5" key="1">
    <citation type="submission" date="2016-11" db="EMBL/GenBank/DDBJ databases">
        <authorList>
            <person name="Jaros S."/>
            <person name="Januszkiewicz K."/>
            <person name="Wedrychowicz H."/>
        </authorList>
    </citation>
    <scope>NUCLEOTIDE SEQUENCE [LARGE SCALE GENOMIC DNA]</scope>
    <source>
        <strain evidence="4 5">DSM 4740</strain>
    </source>
</reference>
<gene>
    <name evidence="3" type="ORF">HCU01_11530</name>
    <name evidence="4" type="ORF">SAMN05660971_01731</name>
</gene>
<evidence type="ECO:0000313" key="4">
    <source>
        <dbReference type="EMBL" id="SHL93581.1"/>
    </source>
</evidence>
<protein>
    <recommendedName>
        <fullName evidence="2">Antitoxin</fullName>
    </recommendedName>
</protein>
<comment type="function">
    <text evidence="2">Antitoxin component of a type II toxin-antitoxin (TA) system.</text>
</comment>
<dbReference type="AlphaFoldDB" id="A0A1M7EPB3"/>
<name>A0A1M7EPB3_9GAMM</name>
<dbReference type="Proteomes" id="UP000321726">
    <property type="component" value="Unassembled WGS sequence"/>
</dbReference>
<dbReference type="NCBIfam" id="TIGR01552">
    <property type="entry name" value="phd_fam"/>
    <property type="match status" value="1"/>
</dbReference>
<evidence type="ECO:0000313" key="6">
    <source>
        <dbReference type="Proteomes" id="UP000321726"/>
    </source>
</evidence>
<evidence type="ECO:0000256" key="2">
    <source>
        <dbReference type="RuleBase" id="RU362080"/>
    </source>
</evidence>
<dbReference type="Gene3D" id="3.40.1620.10">
    <property type="entry name" value="YefM-like domain"/>
    <property type="match status" value="1"/>
</dbReference>
<dbReference type="EMBL" id="FRCA01000004">
    <property type="protein sequence ID" value="SHL93581.1"/>
    <property type="molecule type" value="Genomic_DNA"/>
</dbReference>
<sequence length="84" mass="9231">MTTTTVTSREFNHDISHAKRASQRGPVIITDRGEPSYVLLSIDTYRELTGATCNIVELLAMPGLSDAELDIERTSAPPREVDLS</sequence>
<dbReference type="InterPro" id="IPR006442">
    <property type="entry name" value="Antitoxin_Phd/YefM"/>
</dbReference>
<dbReference type="Pfam" id="PF02604">
    <property type="entry name" value="PhdYeFM_antitox"/>
    <property type="match status" value="1"/>
</dbReference>
<organism evidence="4 5">
    <name type="scientific">Halomonas cupida</name>
    <dbReference type="NCBI Taxonomy" id="44933"/>
    <lineage>
        <taxon>Bacteria</taxon>
        <taxon>Pseudomonadati</taxon>
        <taxon>Pseudomonadota</taxon>
        <taxon>Gammaproteobacteria</taxon>
        <taxon>Oceanospirillales</taxon>
        <taxon>Halomonadaceae</taxon>
        <taxon>Halomonas</taxon>
    </lineage>
</organism>
<evidence type="ECO:0000256" key="1">
    <source>
        <dbReference type="ARBA" id="ARBA00009981"/>
    </source>
</evidence>
<dbReference type="STRING" id="44933.SAMN05660971_01731"/>
<keyword evidence="6" id="KW-1185">Reference proteome</keyword>
<reference evidence="3 6" key="2">
    <citation type="submission" date="2019-07" db="EMBL/GenBank/DDBJ databases">
        <title>Whole genome shotgun sequence of Halomonas cupida NBRC 102219.</title>
        <authorList>
            <person name="Hosoyama A."/>
            <person name="Uohara A."/>
            <person name="Ohji S."/>
            <person name="Ichikawa N."/>
        </authorList>
    </citation>
    <scope>NUCLEOTIDE SEQUENCE [LARGE SCALE GENOMIC DNA]</scope>
    <source>
        <strain evidence="3 6">NBRC 102219</strain>
    </source>
</reference>
<accession>A0A1M7EPB3</accession>
<comment type="similarity">
    <text evidence="1 2">Belongs to the phD/YefM antitoxin family.</text>
</comment>
<dbReference type="EMBL" id="BJXU01000035">
    <property type="protein sequence ID" value="GEN23204.1"/>
    <property type="molecule type" value="Genomic_DNA"/>
</dbReference>
<evidence type="ECO:0000313" key="5">
    <source>
        <dbReference type="Proteomes" id="UP000184123"/>
    </source>
</evidence>
<dbReference type="SUPFAM" id="SSF143120">
    <property type="entry name" value="YefM-like"/>
    <property type="match status" value="1"/>
</dbReference>
<dbReference type="OrthoDB" id="72009at2"/>
<evidence type="ECO:0000313" key="3">
    <source>
        <dbReference type="EMBL" id="GEN23204.1"/>
    </source>
</evidence>
<proteinExistence type="inferred from homology"/>
<dbReference type="RefSeq" id="WP_073434787.1">
    <property type="nucleotide sequence ID" value="NZ_BJXU01000035.1"/>
</dbReference>
<dbReference type="InterPro" id="IPR036165">
    <property type="entry name" value="YefM-like_sf"/>
</dbReference>